<keyword evidence="3" id="KW-0949">S-adenosyl-L-methionine</keyword>
<accession>A0AAV8T627</accession>
<dbReference type="FunFam" id="1.10.10.10:FF:000213">
    <property type="entry name" value="Coniferyl alcohol 9-O-methyltransferase"/>
    <property type="match status" value="1"/>
</dbReference>
<dbReference type="PROSITE" id="PS51683">
    <property type="entry name" value="SAM_OMT_II"/>
    <property type="match status" value="1"/>
</dbReference>
<dbReference type="Pfam" id="PF00891">
    <property type="entry name" value="Methyltransf_2"/>
    <property type="match status" value="1"/>
</dbReference>
<evidence type="ECO:0000313" key="7">
    <source>
        <dbReference type="EMBL" id="KAJ8761534.1"/>
    </source>
</evidence>
<protein>
    <submittedName>
        <fullName evidence="7">Uncharacterized protein</fullName>
    </submittedName>
</protein>
<dbReference type="FunFam" id="3.40.50.150:FF:000206">
    <property type="entry name" value="O-methyltransferase ZRP4"/>
    <property type="match status" value="1"/>
</dbReference>
<dbReference type="Pfam" id="PF08100">
    <property type="entry name" value="Dimerisation"/>
    <property type="match status" value="1"/>
</dbReference>
<dbReference type="InterPro" id="IPR016461">
    <property type="entry name" value="COMT-like"/>
</dbReference>
<dbReference type="Gene3D" id="3.40.50.150">
    <property type="entry name" value="Vaccinia Virus protein VP39"/>
    <property type="match status" value="1"/>
</dbReference>
<feature type="active site" description="Proton acceptor" evidence="4">
    <location>
        <position position="263"/>
    </location>
</feature>
<evidence type="ECO:0000256" key="3">
    <source>
        <dbReference type="ARBA" id="ARBA00022691"/>
    </source>
</evidence>
<dbReference type="GO" id="GO:0009701">
    <property type="term" value="P:isoflavonoid phytoalexin biosynthetic process"/>
    <property type="evidence" value="ECO:0007669"/>
    <property type="project" value="UniProtKB-ARBA"/>
</dbReference>
<feature type="domain" description="O-methyltransferase dimerisation" evidence="6">
    <location>
        <begin position="21"/>
        <end position="111"/>
    </location>
</feature>
<dbReference type="InterPro" id="IPR001077">
    <property type="entry name" value="COMT_C"/>
</dbReference>
<dbReference type="GO" id="GO:0008171">
    <property type="term" value="F:O-methyltransferase activity"/>
    <property type="evidence" value="ECO:0007669"/>
    <property type="project" value="InterPro"/>
</dbReference>
<dbReference type="GO" id="GO:0046983">
    <property type="term" value="F:protein dimerization activity"/>
    <property type="evidence" value="ECO:0007669"/>
    <property type="project" value="InterPro"/>
</dbReference>
<dbReference type="InterPro" id="IPR036388">
    <property type="entry name" value="WH-like_DNA-bd_sf"/>
</dbReference>
<dbReference type="EMBL" id="JAIWQS010000006">
    <property type="protein sequence ID" value="KAJ8761534.1"/>
    <property type="molecule type" value="Genomic_DNA"/>
</dbReference>
<keyword evidence="8" id="KW-1185">Reference proteome</keyword>
<proteinExistence type="predicted"/>
<dbReference type="GO" id="GO:0030746">
    <property type="term" value="F:isoflavone 4'-O-methyltransferase activity"/>
    <property type="evidence" value="ECO:0007669"/>
    <property type="project" value="UniProtKB-ARBA"/>
</dbReference>
<evidence type="ECO:0000256" key="1">
    <source>
        <dbReference type="ARBA" id="ARBA00022603"/>
    </source>
</evidence>
<reference evidence="7 8" key="1">
    <citation type="submission" date="2021-09" db="EMBL/GenBank/DDBJ databases">
        <title>Genomic insights and catalytic innovation underlie evolution of tropane alkaloids biosynthesis.</title>
        <authorList>
            <person name="Wang Y.-J."/>
            <person name="Tian T."/>
            <person name="Huang J.-P."/>
            <person name="Huang S.-X."/>
        </authorList>
    </citation>
    <scope>NUCLEOTIDE SEQUENCE [LARGE SCALE GENOMIC DNA]</scope>
    <source>
        <strain evidence="7">KIB-2018</strain>
        <tissue evidence="7">Leaf</tissue>
    </source>
</reference>
<dbReference type="Gene3D" id="1.10.10.10">
    <property type="entry name" value="Winged helix-like DNA-binding domain superfamily/Winged helix DNA-binding domain"/>
    <property type="match status" value="1"/>
</dbReference>
<sequence>MDLAHGSEVSECFQAQSHIYKHMYSFIQSMCLKSGVELGIPDIINKHGKPISLQELVSALNIPSTKADSLRRLMRVLVHCGLFATSSIHEDHHHEEEERYVLTNSSRLLLEDSSTCLSSTVLALLNPSLVTPWFSLGDWFQGTDLTPFESFHGSSCWDHVKENHQFIISMKKEMACDSRFASLIVLQHVDIFNMVTSLVDVGGGTGTLARTICEACPQIECTVLDLPQVVKNLPETKNLKFVGGDMFKFIPSTDAIVIKSVLHNWNDECCIKILKQCKRAIQSKDGGKVILIEILISDKKDEQELNKTRLFVDLEMMLATTGRERNKNEWEKIFLEAGFREHKIRETPGLFSIIEVYP</sequence>
<dbReference type="AlphaFoldDB" id="A0AAV8T627"/>
<dbReference type="InterPro" id="IPR036390">
    <property type="entry name" value="WH_DNA-bd_sf"/>
</dbReference>
<dbReference type="InterPro" id="IPR012967">
    <property type="entry name" value="COMT_dimerisation"/>
</dbReference>
<evidence type="ECO:0000256" key="4">
    <source>
        <dbReference type="PIRSR" id="PIRSR005739-1"/>
    </source>
</evidence>
<evidence type="ECO:0000313" key="8">
    <source>
        <dbReference type="Proteomes" id="UP001159364"/>
    </source>
</evidence>
<dbReference type="InterPro" id="IPR029063">
    <property type="entry name" value="SAM-dependent_MTases_sf"/>
</dbReference>
<dbReference type="PANTHER" id="PTHR11746">
    <property type="entry name" value="O-METHYLTRANSFERASE"/>
    <property type="match status" value="1"/>
</dbReference>
<dbReference type="Proteomes" id="UP001159364">
    <property type="component" value="Linkage Group LG06"/>
</dbReference>
<dbReference type="PIRSF" id="PIRSF005739">
    <property type="entry name" value="O-mtase"/>
    <property type="match status" value="1"/>
</dbReference>
<dbReference type="SUPFAM" id="SSF53335">
    <property type="entry name" value="S-adenosyl-L-methionine-dependent methyltransferases"/>
    <property type="match status" value="1"/>
</dbReference>
<dbReference type="SUPFAM" id="SSF46785">
    <property type="entry name" value="Winged helix' DNA-binding domain"/>
    <property type="match status" value="1"/>
</dbReference>
<gene>
    <name evidence="7" type="ORF">K2173_001669</name>
</gene>
<keyword evidence="2" id="KW-0808">Transferase</keyword>
<dbReference type="GO" id="GO:0032259">
    <property type="term" value="P:methylation"/>
    <property type="evidence" value="ECO:0007669"/>
    <property type="project" value="UniProtKB-KW"/>
</dbReference>
<organism evidence="7 8">
    <name type="scientific">Erythroxylum novogranatense</name>
    <dbReference type="NCBI Taxonomy" id="1862640"/>
    <lineage>
        <taxon>Eukaryota</taxon>
        <taxon>Viridiplantae</taxon>
        <taxon>Streptophyta</taxon>
        <taxon>Embryophyta</taxon>
        <taxon>Tracheophyta</taxon>
        <taxon>Spermatophyta</taxon>
        <taxon>Magnoliopsida</taxon>
        <taxon>eudicotyledons</taxon>
        <taxon>Gunneridae</taxon>
        <taxon>Pentapetalae</taxon>
        <taxon>rosids</taxon>
        <taxon>fabids</taxon>
        <taxon>Malpighiales</taxon>
        <taxon>Erythroxylaceae</taxon>
        <taxon>Erythroxylum</taxon>
    </lineage>
</organism>
<name>A0AAV8T627_9ROSI</name>
<evidence type="ECO:0000256" key="2">
    <source>
        <dbReference type="ARBA" id="ARBA00022679"/>
    </source>
</evidence>
<keyword evidence="1" id="KW-0489">Methyltransferase</keyword>
<evidence type="ECO:0000259" key="5">
    <source>
        <dbReference type="Pfam" id="PF00891"/>
    </source>
</evidence>
<dbReference type="CDD" id="cd02440">
    <property type="entry name" value="AdoMet_MTases"/>
    <property type="match status" value="1"/>
</dbReference>
<comment type="caution">
    <text evidence="7">The sequence shown here is derived from an EMBL/GenBank/DDBJ whole genome shotgun (WGS) entry which is preliminary data.</text>
</comment>
<feature type="domain" description="O-methyltransferase C-terminal" evidence="5">
    <location>
        <begin position="133"/>
        <end position="340"/>
    </location>
</feature>
<evidence type="ECO:0000259" key="6">
    <source>
        <dbReference type="Pfam" id="PF08100"/>
    </source>
</evidence>